<feature type="chain" id="PRO_5037287354" evidence="1">
    <location>
        <begin position="20"/>
        <end position="424"/>
    </location>
</feature>
<keyword evidence="1" id="KW-0732">Signal</keyword>
<proteinExistence type="predicted"/>
<evidence type="ECO:0000313" key="3">
    <source>
        <dbReference type="EMBL" id="GGZ90068.1"/>
    </source>
</evidence>
<dbReference type="RefSeq" id="WP_189362257.1">
    <property type="nucleotide sequence ID" value="NZ_BMWZ01000007.1"/>
</dbReference>
<dbReference type="AlphaFoldDB" id="A0A918R7P8"/>
<dbReference type="InterPro" id="IPR051781">
    <property type="entry name" value="Metallo-dep_Hydrolase"/>
</dbReference>
<dbReference type="EMBL" id="BMWZ01000007">
    <property type="protein sequence ID" value="GGZ90068.1"/>
    <property type="molecule type" value="Genomic_DNA"/>
</dbReference>
<dbReference type="Gene3D" id="2.30.40.10">
    <property type="entry name" value="Urease, subunit C, domain 1"/>
    <property type="match status" value="1"/>
</dbReference>
<dbReference type="InterPro" id="IPR011059">
    <property type="entry name" value="Metal-dep_hydrolase_composite"/>
</dbReference>
<dbReference type="PANTHER" id="PTHR43135">
    <property type="entry name" value="ALPHA-D-RIBOSE 1-METHYLPHOSPHONATE 5-TRIPHOSPHATE DIPHOSPHATASE"/>
    <property type="match status" value="1"/>
</dbReference>
<reference evidence="3" key="2">
    <citation type="submission" date="2020-09" db="EMBL/GenBank/DDBJ databases">
        <authorList>
            <person name="Sun Q."/>
            <person name="Kim S."/>
        </authorList>
    </citation>
    <scope>NUCLEOTIDE SEQUENCE</scope>
    <source>
        <strain evidence="3">KCTC 12710</strain>
    </source>
</reference>
<comment type="caution">
    <text evidence="3">The sequence shown here is derived from an EMBL/GenBank/DDBJ whole genome shotgun (WGS) entry which is preliminary data.</text>
</comment>
<evidence type="ECO:0000256" key="1">
    <source>
        <dbReference type="SAM" id="SignalP"/>
    </source>
</evidence>
<protein>
    <submittedName>
        <fullName evidence="3">Amidohydrolase</fullName>
    </submittedName>
</protein>
<name>A0A918R7P8_9FLAO</name>
<dbReference type="PANTHER" id="PTHR43135:SF3">
    <property type="entry name" value="ALPHA-D-RIBOSE 1-METHYLPHOSPHONATE 5-TRIPHOSPHATE DIPHOSPHATASE"/>
    <property type="match status" value="1"/>
</dbReference>
<keyword evidence="4" id="KW-1185">Reference proteome</keyword>
<organism evidence="3 4">
    <name type="scientific">Algibacter mikhailovii</name>
    <dbReference type="NCBI Taxonomy" id="425498"/>
    <lineage>
        <taxon>Bacteria</taxon>
        <taxon>Pseudomonadati</taxon>
        <taxon>Bacteroidota</taxon>
        <taxon>Flavobacteriia</taxon>
        <taxon>Flavobacteriales</taxon>
        <taxon>Flavobacteriaceae</taxon>
        <taxon>Algibacter</taxon>
    </lineage>
</organism>
<dbReference type="SUPFAM" id="SSF51338">
    <property type="entry name" value="Composite domain of metallo-dependent hydrolases"/>
    <property type="match status" value="1"/>
</dbReference>
<dbReference type="GO" id="GO:0016810">
    <property type="term" value="F:hydrolase activity, acting on carbon-nitrogen (but not peptide) bonds"/>
    <property type="evidence" value="ECO:0007669"/>
    <property type="project" value="InterPro"/>
</dbReference>
<dbReference type="SUPFAM" id="SSF51556">
    <property type="entry name" value="Metallo-dependent hydrolases"/>
    <property type="match status" value="1"/>
</dbReference>
<sequence>MKHLLSLILLLITTFSSQAQPKLLKADAYLNVNTGKLVTPANLLIEDGMIKDIDPKALPENTEIIDLNGKVLLPGLMDMHVHLDSDFEGNWDYIYKESSSQGTIRAIVNAEKTLLAGFTTVRNIGQLHLTPELIDVAIAEASNKGLIIAPRVIPSGHMITISGGHGDLSLGLSEGLIELGPRDGIVNGELDAIEAVRYQIKHGAKFIKIHATAGVLSMEEAVGAQQLSNEEMRTIVEEASRHHIKVAAHAHGTEGIIAAINAGVYSIEHGSLLDDEGIRLMKEKGVYLVPTTGLSNVVNDMVDKMHPVMAGKAKYVLPLAKENLRKAIKSDVKIAFGTDTPVIPHGQNAIEFSALIACGMSPIEAIKTATINAANMLGLSDRGELKVGLLADIIAVDSNPIKDIKTLESVKFVMKDGVVYKNEK</sequence>
<evidence type="ECO:0000313" key="4">
    <source>
        <dbReference type="Proteomes" id="UP000636004"/>
    </source>
</evidence>
<dbReference type="Pfam" id="PF01979">
    <property type="entry name" value="Amidohydro_1"/>
    <property type="match status" value="1"/>
</dbReference>
<dbReference type="InterPro" id="IPR032466">
    <property type="entry name" value="Metal_Hydrolase"/>
</dbReference>
<dbReference type="CDD" id="cd01299">
    <property type="entry name" value="Met_dep_hydrolase_A"/>
    <property type="match status" value="1"/>
</dbReference>
<dbReference type="InterPro" id="IPR057744">
    <property type="entry name" value="OTAase-like"/>
</dbReference>
<evidence type="ECO:0000259" key="2">
    <source>
        <dbReference type="Pfam" id="PF01979"/>
    </source>
</evidence>
<dbReference type="InterPro" id="IPR006680">
    <property type="entry name" value="Amidohydro-rel"/>
</dbReference>
<reference evidence="3" key="1">
    <citation type="journal article" date="2014" name="Int. J. Syst. Evol. Microbiol.">
        <title>Complete genome sequence of Corynebacterium casei LMG S-19264T (=DSM 44701T), isolated from a smear-ripened cheese.</title>
        <authorList>
            <consortium name="US DOE Joint Genome Institute (JGI-PGF)"/>
            <person name="Walter F."/>
            <person name="Albersmeier A."/>
            <person name="Kalinowski J."/>
            <person name="Ruckert C."/>
        </authorList>
    </citation>
    <scope>NUCLEOTIDE SEQUENCE</scope>
    <source>
        <strain evidence="3">KCTC 12710</strain>
    </source>
</reference>
<dbReference type="Gene3D" id="3.20.20.140">
    <property type="entry name" value="Metal-dependent hydrolases"/>
    <property type="match status" value="1"/>
</dbReference>
<feature type="signal peptide" evidence="1">
    <location>
        <begin position="1"/>
        <end position="19"/>
    </location>
</feature>
<gene>
    <name evidence="3" type="ORF">GCM10007028_30540</name>
</gene>
<dbReference type="Proteomes" id="UP000636004">
    <property type="component" value="Unassembled WGS sequence"/>
</dbReference>
<accession>A0A918R7P8</accession>
<feature type="domain" description="Amidohydrolase-related" evidence="2">
    <location>
        <begin position="71"/>
        <end position="418"/>
    </location>
</feature>